<dbReference type="InParanoid" id="A0A3Q7F8N1"/>
<organism evidence="1">
    <name type="scientific">Solanum lycopersicum</name>
    <name type="common">Tomato</name>
    <name type="synonym">Lycopersicon esculentum</name>
    <dbReference type="NCBI Taxonomy" id="4081"/>
    <lineage>
        <taxon>Eukaryota</taxon>
        <taxon>Viridiplantae</taxon>
        <taxon>Streptophyta</taxon>
        <taxon>Embryophyta</taxon>
        <taxon>Tracheophyta</taxon>
        <taxon>Spermatophyta</taxon>
        <taxon>Magnoliopsida</taxon>
        <taxon>eudicotyledons</taxon>
        <taxon>Gunneridae</taxon>
        <taxon>Pentapetalae</taxon>
        <taxon>asterids</taxon>
        <taxon>lamiids</taxon>
        <taxon>Solanales</taxon>
        <taxon>Solanaceae</taxon>
        <taxon>Solanoideae</taxon>
        <taxon>Solaneae</taxon>
        <taxon>Solanum</taxon>
        <taxon>Solanum subgen. Lycopersicon</taxon>
    </lineage>
</organism>
<evidence type="ECO:0000313" key="2">
    <source>
        <dbReference type="Proteomes" id="UP000004994"/>
    </source>
</evidence>
<evidence type="ECO:0000313" key="1">
    <source>
        <dbReference type="EnsemblPlants" id="Solyc02g085315.1.1"/>
    </source>
</evidence>
<keyword evidence="2" id="KW-1185">Reference proteome</keyword>
<accession>A0A3Q7F8N1</accession>
<dbReference type="AlphaFoldDB" id="A0A3Q7F8N1"/>
<dbReference type="Gramene" id="Solyc02g085315.1.1">
    <property type="protein sequence ID" value="Solyc02g085315.1.1"/>
    <property type="gene ID" value="Solyc02g085315.1"/>
</dbReference>
<protein>
    <submittedName>
        <fullName evidence="1">Uncharacterized protein</fullName>
    </submittedName>
</protein>
<dbReference type="Proteomes" id="UP000004994">
    <property type="component" value="Chromosome 2"/>
</dbReference>
<proteinExistence type="predicted"/>
<reference evidence="1" key="2">
    <citation type="submission" date="2019-01" db="UniProtKB">
        <authorList>
            <consortium name="EnsemblPlants"/>
        </authorList>
    </citation>
    <scope>IDENTIFICATION</scope>
    <source>
        <strain evidence="1">cv. Heinz 1706</strain>
    </source>
</reference>
<dbReference type="EnsemblPlants" id="Solyc02g085315.1.1">
    <property type="protein sequence ID" value="Solyc02g085315.1.1"/>
    <property type="gene ID" value="Solyc02g085315.1"/>
</dbReference>
<sequence>MSIKSLYEWAVTLHFIRSWTRRICSEDLHLDIDRFANTVLKWRDAAFQLRTCNCCGTHAYSILAFIVVDVIGGGELTQRSRTSDMYHALGCGLANPVKFYLLFGRGESFRGVFDSGTWNLLNVEVLLWSSDVNAFAFVKVDVILYFQFDQPIEVYAFASVTVDVIFYQLDQEPYGTAYRNLMELLAEMMTCEEDIGSRSIQGVDEAFILDLVVFRNFEILEVISTSLRVVKGVQITVSELRAALEPLSSRSLKFSTDVCLRRFLEARYWKSKLCMVIANSDSNVYA</sequence>
<name>A0A3Q7F8N1_SOLLC</name>
<reference evidence="1" key="1">
    <citation type="journal article" date="2012" name="Nature">
        <title>The tomato genome sequence provides insights into fleshy fruit evolution.</title>
        <authorList>
            <consortium name="Tomato Genome Consortium"/>
        </authorList>
    </citation>
    <scope>NUCLEOTIDE SEQUENCE [LARGE SCALE GENOMIC DNA]</scope>
    <source>
        <strain evidence="1">cv. Heinz 1706</strain>
    </source>
</reference>